<dbReference type="CDD" id="cd00577">
    <property type="entry name" value="PCNA"/>
    <property type="match status" value="1"/>
</dbReference>
<dbReference type="GO" id="GO:0006298">
    <property type="term" value="P:mismatch repair"/>
    <property type="evidence" value="ECO:0007669"/>
    <property type="project" value="TreeGrafter"/>
</dbReference>
<dbReference type="AlphaFoldDB" id="A0A6C0IXE7"/>
<evidence type="ECO:0008006" key="6">
    <source>
        <dbReference type="Google" id="ProtNLM"/>
    </source>
</evidence>
<evidence type="ECO:0000259" key="4">
    <source>
        <dbReference type="Pfam" id="PF02747"/>
    </source>
</evidence>
<protein>
    <recommendedName>
        <fullName evidence="6">Proliferating cell nuclear antigen PCNA N-terminal domain-containing protein</fullName>
    </recommendedName>
</protein>
<evidence type="ECO:0000313" key="5">
    <source>
        <dbReference type="EMBL" id="QHT98014.1"/>
    </source>
</evidence>
<feature type="domain" description="Proliferating cell nuclear antigen PCNA C-terminal" evidence="4">
    <location>
        <begin position="137"/>
        <end position="262"/>
    </location>
</feature>
<comment type="similarity">
    <text evidence="1">Belongs to the PCNA family.</text>
</comment>
<proteinExistence type="inferred from homology"/>
<keyword evidence="2" id="KW-0238">DNA-binding</keyword>
<dbReference type="EMBL" id="MN740286">
    <property type="protein sequence ID" value="QHT98014.1"/>
    <property type="molecule type" value="Genomic_DNA"/>
</dbReference>
<dbReference type="HAMAP" id="MF_00317">
    <property type="entry name" value="DNApol_clamp_arch"/>
    <property type="match status" value="1"/>
</dbReference>
<dbReference type="InterPro" id="IPR046938">
    <property type="entry name" value="DNA_clamp_sf"/>
</dbReference>
<dbReference type="Pfam" id="PF00705">
    <property type="entry name" value="PCNA_N"/>
    <property type="match status" value="1"/>
</dbReference>
<dbReference type="PANTHER" id="PTHR11352">
    <property type="entry name" value="PROLIFERATING CELL NUCLEAR ANTIGEN"/>
    <property type="match status" value="1"/>
</dbReference>
<evidence type="ECO:0000259" key="3">
    <source>
        <dbReference type="Pfam" id="PF00705"/>
    </source>
</evidence>
<dbReference type="Gene3D" id="3.70.10.10">
    <property type="match status" value="1"/>
</dbReference>
<dbReference type="GO" id="GO:0043626">
    <property type="term" value="C:PCNA complex"/>
    <property type="evidence" value="ECO:0007669"/>
    <property type="project" value="TreeGrafter"/>
</dbReference>
<dbReference type="GO" id="GO:0006275">
    <property type="term" value="P:regulation of DNA replication"/>
    <property type="evidence" value="ECO:0007669"/>
    <property type="project" value="InterPro"/>
</dbReference>
<dbReference type="GO" id="GO:0003677">
    <property type="term" value="F:DNA binding"/>
    <property type="evidence" value="ECO:0007669"/>
    <property type="project" value="UniProtKB-KW"/>
</dbReference>
<dbReference type="GO" id="GO:0019985">
    <property type="term" value="P:translesion synthesis"/>
    <property type="evidence" value="ECO:0007669"/>
    <property type="project" value="TreeGrafter"/>
</dbReference>
<sequence>MDSENSNNIVCIKTVQCSAFRNMFETLKDVLHDCNLVFDTNGIKCLQMDNNNNVIVSVKLNSTSFEEYYCKQRFVAGINVGNMFRLLKSIGQSDTLIMKVSEKNSNVMVMNIENFDKAMKSTFELNLLDIDETNLEIPVTLFDVVLTMPSLDLQRVCRDLSVLSETIEVISRDKKLILRAEGDFAKQQVELGEKDNGLYFANATETAREMEIKSRYSLKYLNLFSKANVLCSTVDIYLKSDFPMILSYTVASLGRLLFCVAQKVTD</sequence>
<evidence type="ECO:0000256" key="1">
    <source>
        <dbReference type="ARBA" id="ARBA00010462"/>
    </source>
</evidence>
<dbReference type="InterPro" id="IPR022648">
    <property type="entry name" value="Pr_cel_nuc_antig_N"/>
</dbReference>
<name>A0A6C0IXE7_9ZZZZ</name>
<dbReference type="GO" id="GO:0006272">
    <property type="term" value="P:leading strand elongation"/>
    <property type="evidence" value="ECO:0007669"/>
    <property type="project" value="TreeGrafter"/>
</dbReference>
<accession>A0A6C0IXE7</accession>
<dbReference type="InterPro" id="IPR022649">
    <property type="entry name" value="Pr_cel_nuc_antig_C"/>
</dbReference>
<dbReference type="SUPFAM" id="SSF55979">
    <property type="entry name" value="DNA clamp"/>
    <property type="match status" value="2"/>
</dbReference>
<reference evidence="5" key="1">
    <citation type="journal article" date="2020" name="Nature">
        <title>Giant virus diversity and host interactions through global metagenomics.</title>
        <authorList>
            <person name="Schulz F."/>
            <person name="Roux S."/>
            <person name="Paez-Espino D."/>
            <person name="Jungbluth S."/>
            <person name="Walsh D.A."/>
            <person name="Denef V.J."/>
            <person name="McMahon K.D."/>
            <person name="Konstantinidis K.T."/>
            <person name="Eloe-Fadrosh E.A."/>
            <person name="Kyrpides N.C."/>
            <person name="Woyke T."/>
        </authorList>
    </citation>
    <scope>NUCLEOTIDE SEQUENCE</scope>
    <source>
        <strain evidence="5">GVMAG-M-3300025626-8</strain>
    </source>
</reference>
<dbReference type="PRINTS" id="PR00339">
    <property type="entry name" value="PCNACYCLIN"/>
</dbReference>
<dbReference type="Pfam" id="PF02747">
    <property type="entry name" value="PCNA_C"/>
    <property type="match status" value="1"/>
</dbReference>
<dbReference type="NCBIfam" id="TIGR00590">
    <property type="entry name" value="pcna"/>
    <property type="match status" value="1"/>
</dbReference>
<dbReference type="GO" id="GO:0030337">
    <property type="term" value="F:DNA polymerase processivity factor activity"/>
    <property type="evidence" value="ECO:0007669"/>
    <property type="project" value="InterPro"/>
</dbReference>
<organism evidence="5">
    <name type="scientific">viral metagenome</name>
    <dbReference type="NCBI Taxonomy" id="1070528"/>
    <lineage>
        <taxon>unclassified sequences</taxon>
        <taxon>metagenomes</taxon>
        <taxon>organismal metagenomes</taxon>
    </lineage>
</organism>
<dbReference type="InterPro" id="IPR000730">
    <property type="entry name" value="Pr_cel_nuc_antig"/>
</dbReference>
<feature type="domain" description="Proliferating cell nuclear antigen PCNA N-terminal" evidence="3">
    <location>
        <begin position="13"/>
        <end position="132"/>
    </location>
</feature>
<dbReference type="PANTHER" id="PTHR11352:SF0">
    <property type="entry name" value="PROLIFERATING CELL NUCLEAR ANTIGEN"/>
    <property type="match status" value="1"/>
</dbReference>
<evidence type="ECO:0000256" key="2">
    <source>
        <dbReference type="ARBA" id="ARBA00023125"/>
    </source>
</evidence>